<dbReference type="KEGG" id="ztr:MYCGRDRAFT_97329"/>
<feature type="compositionally biased region" description="Polar residues" evidence="1">
    <location>
        <begin position="50"/>
        <end position="60"/>
    </location>
</feature>
<dbReference type="EMBL" id="CM001208">
    <property type="protein sequence ID" value="EGP82533.1"/>
    <property type="molecule type" value="Genomic_DNA"/>
</dbReference>
<protein>
    <submittedName>
        <fullName evidence="2">Uncharacterized protein</fullName>
    </submittedName>
</protein>
<reference evidence="2 3" key="1">
    <citation type="journal article" date="2011" name="PLoS Genet.">
        <title>Finished genome of the fungal wheat pathogen Mycosphaerella graminicola reveals dispensome structure, chromosome plasticity, and stealth pathogenesis.</title>
        <authorList>
            <person name="Goodwin S.B."/>
            <person name="Ben M'barek S."/>
            <person name="Dhillon B."/>
            <person name="Wittenberg A.H.J."/>
            <person name="Crane C.F."/>
            <person name="Hane J.K."/>
            <person name="Foster A.J."/>
            <person name="Van der Lee T.A.J."/>
            <person name="Grimwood J."/>
            <person name="Aerts A."/>
            <person name="Antoniw J."/>
            <person name="Bailey A."/>
            <person name="Bluhm B."/>
            <person name="Bowler J."/>
            <person name="Bristow J."/>
            <person name="van der Burgt A."/>
            <person name="Canto-Canche B."/>
            <person name="Churchill A.C.L."/>
            <person name="Conde-Ferraez L."/>
            <person name="Cools H.J."/>
            <person name="Coutinho P.M."/>
            <person name="Csukai M."/>
            <person name="Dehal P."/>
            <person name="De Wit P."/>
            <person name="Donzelli B."/>
            <person name="van de Geest H.C."/>
            <person name="van Ham R.C.H.J."/>
            <person name="Hammond-Kosack K.E."/>
            <person name="Henrissat B."/>
            <person name="Kilian A."/>
            <person name="Kobayashi A.K."/>
            <person name="Koopmann E."/>
            <person name="Kourmpetis Y."/>
            <person name="Kuzniar A."/>
            <person name="Lindquist E."/>
            <person name="Lombard V."/>
            <person name="Maliepaard C."/>
            <person name="Martins N."/>
            <person name="Mehrabi R."/>
            <person name="Nap J.P.H."/>
            <person name="Ponomarenko A."/>
            <person name="Rudd J.J."/>
            <person name="Salamov A."/>
            <person name="Schmutz J."/>
            <person name="Schouten H.J."/>
            <person name="Shapiro H."/>
            <person name="Stergiopoulos I."/>
            <person name="Torriani S.F.F."/>
            <person name="Tu H."/>
            <person name="de Vries R.P."/>
            <person name="Waalwijk C."/>
            <person name="Ware S.B."/>
            <person name="Wiebenga A."/>
            <person name="Zwiers L.-H."/>
            <person name="Oliver R.P."/>
            <person name="Grigoriev I.V."/>
            <person name="Kema G.H.J."/>
        </authorList>
    </citation>
    <scope>NUCLEOTIDE SEQUENCE [LARGE SCALE GENOMIC DNA]</scope>
    <source>
        <strain evidence="3">CBS 115943 / IPO323</strain>
    </source>
</reference>
<dbReference type="Proteomes" id="UP000008062">
    <property type="component" value="Chromosome 13"/>
</dbReference>
<dbReference type="HOGENOM" id="CLU_534435_0_0_1"/>
<evidence type="ECO:0000313" key="3">
    <source>
        <dbReference type="Proteomes" id="UP000008062"/>
    </source>
</evidence>
<feature type="region of interest" description="Disordered" evidence="1">
    <location>
        <begin position="1"/>
        <end position="63"/>
    </location>
</feature>
<dbReference type="InParanoid" id="F9XPV5"/>
<gene>
    <name evidence="2" type="ORF">MYCGRDRAFT_97329</name>
</gene>
<evidence type="ECO:0000313" key="2">
    <source>
        <dbReference type="EMBL" id="EGP82533.1"/>
    </source>
</evidence>
<feature type="compositionally biased region" description="Basic and acidic residues" evidence="1">
    <location>
        <begin position="1"/>
        <end position="13"/>
    </location>
</feature>
<keyword evidence="3" id="KW-1185">Reference proteome</keyword>
<evidence type="ECO:0000256" key="1">
    <source>
        <dbReference type="SAM" id="MobiDB-lite"/>
    </source>
</evidence>
<dbReference type="GeneID" id="13401449"/>
<dbReference type="RefSeq" id="XP_003847557.1">
    <property type="nucleotide sequence ID" value="XM_003847509.1"/>
</dbReference>
<accession>F9XPV5</accession>
<proteinExistence type="predicted"/>
<feature type="compositionally biased region" description="Basic and acidic residues" evidence="1">
    <location>
        <begin position="140"/>
        <end position="149"/>
    </location>
</feature>
<name>F9XPV5_ZYMTI</name>
<feature type="region of interest" description="Disordered" evidence="1">
    <location>
        <begin position="109"/>
        <end position="157"/>
    </location>
</feature>
<feature type="region of interest" description="Disordered" evidence="1">
    <location>
        <begin position="263"/>
        <end position="313"/>
    </location>
</feature>
<sequence>MLEQWEHHDHDSGHGPMTASSNREADSCYAVQVSRAQATPPAERPRRCNENNSPQISASIPTAEHTAENDYLDIRMALHYARAPPTATREAADDGVDSMILLTDASIPKDKQHRASRGTQKGLTHGARGPHPAAACTPDLRSKQPEREGTAALAGRQRYKTSEDVSLYACSRVSEVHRPWPKRTSVEADGSGILQDGIARVGAVAHQTSSSLAITQSPEGVAREWSCSMPIRAKRDHHLIARTRPSIRSKETALEVYLERSLQIPDRGKSKPPAQKPVKTPPAANSKARGRKGYHATPLTLPGARTSNGGAWSQSEVLSSPLRVQTIPIASREQADHDRVGDWPHSSSQRFLNANILHKMRREFLPVRGELITSQNVLEAGAGSVGTTLRGAALAEAVIAVSAWGVPRSPFESFVARSLSHRPCAHNRANYGVEPVICLCNDELTGGVGGGVSCVWAAWRKRTAAAWDTEHCVCRLRRDDCDWAESVSVCLSAGCGSTEAASRDGFVRRQ</sequence>
<dbReference type="AlphaFoldDB" id="F9XPV5"/>
<organism evidence="2 3">
    <name type="scientific">Zymoseptoria tritici (strain CBS 115943 / IPO323)</name>
    <name type="common">Speckled leaf blotch fungus</name>
    <name type="synonym">Septoria tritici</name>
    <dbReference type="NCBI Taxonomy" id="336722"/>
    <lineage>
        <taxon>Eukaryota</taxon>
        <taxon>Fungi</taxon>
        <taxon>Dikarya</taxon>
        <taxon>Ascomycota</taxon>
        <taxon>Pezizomycotina</taxon>
        <taxon>Dothideomycetes</taxon>
        <taxon>Dothideomycetidae</taxon>
        <taxon>Mycosphaerellales</taxon>
        <taxon>Mycosphaerellaceae</taxon>
        <taxon>Zymoseptoria</taxon>
    </lineage>
</organism>